<dbReference type="EMBL" id="MVIL01000003">
    <property type="protein sequence ID" value="ORB81779.1"/>
    <property type="molecule type" value="Genomic_DNA"/>
</dbReference>
<feature type="region of interest" description="Disordered" evidence="1">
    <location>
        <begin position="68"/>
        <end position="108"/>
    </location>
</feature>
<protein>
    <submittedName>
        <fullName evidence="2">Uncharacterized protein</fullName>
    </submittedName>
</protein>
<dbReference type="RefSeq" id="WP_019732156.1">
    <property type="nucleotide sequence ID" value="NZ_MVIL01000003.1"/>
</dbReference>
<accession>A0ABX3TSH7</accession>
<organism evidence="2 3">
    <name type="scientific">Mycobacterium timonense</name>
    <dbReference type="NCBI Taxonomy" id="701043"/>
    <lineage>
        <taxon>Bacteria</taxon>
        <taxon>Bacillati</taxon>
        <taxon>Actinomycetota</taxon>
        <taxon>Actinomycetes</taxon>
        <taxon>Mycobacteriales</taxon>
        <taxon>Mycobacteriaceae</taxon>
        <taxon>Mycobacterium</taxon>
        <taxon>Mycobacterium avium complex (MAC)</taxon>
    </lineage>
</organism>
<dbReference type="Proteomes" id="UP000192847">
    <property type="component" value="Unassembled WGS sequence"/>
</dbReference>
<keyword evidence="3" id="KW-1185">Reference proteome</keyword>
<name>A0ABX3TSH7_9MYCO</name>
<comment type="caution">
    <text evidence="2">The sequence shown here is derived from an EMBL/GenBank/DDBJ whole genome shotgun (WGS) entry which is preliminary data.</text>
</comment>
<reference evidence="2 3" key="1">
    <citation type="submission" date="2017-02" db="EMBL/GenBank/DDBJ databases">
        <title>The new phylogeny of genus Mycobacterium.</title>
        <authorList>
            <person name="Tortoli E."/>
            <person name="Trovato A."/>
            <person name="Cirillo D.M."/>
        </authorList>
    </citation>
    <scope>NUCLEOTIDE SEQUENCE [LARGE SCALE GENOMIC DNA]</scope>
    <source>
        <strain evidence="2 3">CCUG 56329</strain>
    </source>
</reference>
<proteinExistence type="predicted"/>
<sequence length="108" mass="11773">MATLFNQRPSDVALLDESVGPIGRFYFDRGIASFGQAVKVRVEKAGTASNPAIAKTQRMREWERLMGGDMTNSTTGFADPLDAPSPRSRVKGRPDDDAAELAVEGEDW</sequence>
<evidence type="ECO:0000256" key="1">
    <source>
        <dbReference type="SAM" id="MobiDB-lite"/>
    </source>
</evidence>
<gene>
    <name evidence="2" type="ORF">BST46_01920</name>
</gene>
<evidence type="ECO:0000313" key="2">
    <source>
        <dbReference type="EMBL" id="ORB81779.1"/>
    </source>
</evidence>
<feature type="compositionally biased region" description="Acidic residues" evidence="1">
    <location>
        <begin position="97"/>
        <end position="108"/>
    </location>
</feature>
<evidence type="ECO:0000313" key="3">
    <source>
        <dbReference type="Proteomes" id="UP000192847"/>
    </source>
</evidence>